<reference evidence="2" key="2">
    <citation type="submission" date="2020-11" db="EMBL/GenBank/DDBJ databases">
        <authorList>
            <person name="McCartney M.A."/>
            <person name="Auch B."/>
            <person name="Kono T."/>
            <person name="Mallez S."/>
            <person name="Becker A."/>
            <person name="Gohl D.M."/>
            <person name="Silverstein K.A.T."/>
            <person name="Koren S."/>
            <person name="Bechman K.B."/>
            <person name="Herman A."/>
            <person name="Abrahante J.E."/>
            <person name="Garbe J."/>
        </authorList>
    </citation>
    <scope>NUCLEOTIDE SEQUENCE</scope>
    <source>
        <strain evidence="2">Duluth1</strain>
        <tissue evidence="2">Whole animal</tissue>
    </source>
</reference>
<feature type="region of interest" description="Disordered" evidence="1">
    <location>
        <begin position="66"/>
        <end position="88"/>
    </location>
</feature>
<reference evidence="2" key="1">
    <citation type="journal article" date="2019" name="bioRxiv">
        <title>The Genome of the Zebra Mussel, Dreissena polymorpha: A Resource for Invasive Species Research.</title>
        <authorList>
            <person name="McCartney M.A."/>
            <person name="Auch B."/>
            <person name="Kono T."/>
            <person name="Mallez S."/>
            <person name="Zhang Y."/>
            <person name="Obille A."/>
            <person name="Becker A."/>
            <person name="Abrahante J.E."/>
            <person name="Garbe J."/>
            <person name="Badalamenti J.P."/>
            <person name="Herman A."/>
            <person name="Mangelson H."/>
            <person name="Liachko I."/>
            <person name="Sullivan S."/>
            <person name="Sone E.D."/>
            <person name="Koren S."/>
            <person name="Silverstein K.A.T."/>
            <person name="Beckman K.B."/>
            <person name="Gohl D.M."/>
        </authorList>
    </citation>
    <scope>NUCLEOTIDE SEQUENCE</scope>
    <source>
        <strain evidence="2">Duluth1</strain>
        <tissue evidence="2">Whole animal</tissue>
    </source>
</reference>
<gene>
    <name evidence="2" type="ORF">DPMN_006202</name>
</gene>
<accession>A0A9D4RX97</accession>
<dbReference type="EMBL" id="JAIWYP010000001">
    <property type="protein sequence ID" value="KAH3882268.1"/>
    <property type="molecule type" value="Genomic_DNA"/>
</dbReference>
<proteinExistence type="predicted"/>
<dbReference type="AlphaFoldDB" id="A0A9D4RX97"/>
<evidence type="ECO:0000313" key="2">
    <source>
        <dbReference type="EMBL" id="KAH3882268.1"/>
    </source>
</evidence>
<name>A0A9D4RX97_DREPO</name>
<sequence length="88" mass="10150">MVYTILDLKRRLRKAEKMWRFHREKANFETFKSLHNEYTCTINSAKRKAICEKVLMGEGDSKSLVSELCGTKPENPLPSEASDEDLAN</sequence>
<organism evidence="2 3">
    <name type="scientific">Dreissena polymorpha</name>
    <name type="common">Zebra mussel</name>
    <name type="synonym">Mytilus polymorpha</name>
    <dbReference type="NCBI Taxonomy" id="45954"/>
    <lineage>
        <taxon>Eukaryota</taxon>
        <taxon>Metazoa</taxon>
        <taxon>Spiralia</taxon>
        <taxon>Lophotrochozoa</taxon>
        <taxon>Mollusca</taxon>
        <taxon>Bivalvia</taxon>
        <taxon>Autobranchia</taxon>
        <taxon>Heteroconchia</taxon>
        <taxon>Euheterodonta</taxon>
        <taxon>Imparidentia</taxon>
        <taxon>Neoheterodontei</taxon>
        <taxon>Myida</taxon>
        <taxon>Dreissenoidea</taxon>
        <taxon>Dreissenidae</taxon>
        <taxon>Dreissena</taxon>
    </lineage>
</organism>
<evidence type="ECO:0000313" key="3">
    <source>
        <dbReference type="Proteomes" id="UP000828390"/>
    </source>
</evidence>
<keyword evidence="3" id="KW-1185">Reference proteome</keyword>
<protein>
    <submittedName>
        <fullName evidence="2">Uncharacterized protein</fullName>
    </submittedName>
</protein>
<dbReference type="Proteomes" id="UP000828390">
    <property type="component" value="Unassembled WGS sequence"/>
</dbReference>
<evidence type="ECO:0000256" key="1">
    <source>
        <dbReference type="SAM" id="MobiDB-lite"/>
    </source>
</evidence>
<comment type="caution">
    <text evidence="2">The sequence shown here is derived from an EMBL/GenBank/DDBJ whole genome shotgun (WGS) entry which is preliminary data.</text>
</comment>